<dbReference type="AlphaFoldDB" id="A0A2V3PK87"/>
<keyword evidence="2" id="KW-1185">Reference proteome</keyword>
<dbReference type="Proteomes" id="UP000247973">
    <property type="component" value="Unassembled WGS sequence"/>
</dbReference>
<name>A0A2V3PK87_9BACT</name>
<gene>
    <name evidence="1" type="ORF">CLV62_12558</name>
</gene>
<comment type="caution">
    <text evidence="1">The sequence shown here is derived from an EMBL/GenBank/DDBJ whole genome shotgun (WGS) entry which is preliminary data.</text>
</comment>
<dbReference type="RefSeq" id="WP_110311846.1">
    <property type="nucleotide sequence ID" value="NZ_QICL01000025.1"/>
</dbReference>
<organism evidence="1 2">
    <name type="scientific">Dysgonomonas alginatilytica</name>
    <dbReference type="NCBI Taxonomy" id="1605892"/>
    <lineage>
        <taxon>Bacteria</taxon>
        <taxon>Pseudomonadati</taxon>
        <taxon>Bacteroidota</taxon>
        <taxon>Bacteroidia</taxon>
        <taxon>Bacteroidales</taxon>
        <taxon>Dysgonomonadaceae</taxon>
        <taxon>Dysgonomonas</taxon>
    </lineage>
</organism>
<evidence type="ECO:0000313" key="1">
    <source>
        <dbReference type="EMBL" id="PXV61225.1"/>
    </source>
</evidence>
<proteinExistence type="predicted"/>
<dbReference type="EMBL" id="QICL01000025">
    <property type="protein sequence ID" value="PXV61225.1"/>
    <property type="molecule type" value="Genomic_DNA"/>
</dbReference>
<accession>A0A2V3PK87</accession>
<sequence length="109" mass="12994">MRGRRLSVSEVLNGQKMQKSVKRMRSKDRIPRYYVMGEDHKITVAHFGFCLNMHKMGEYLKAPFPDGEIFHQIEDNARFWFSTSRESLIAVMENRKEPWVCLDLREDNK</sequence>
<protein>
    <submittedName>
        <fullName evidence="1">Uncharacterized protein</fullName>
    </submittedName>
</protein>
<evidence type="ECO:0000313" key="2">
    <source>
        <dbReference type="Proteomes" id="UP000247973"/>
    </source>
</evidence>
<reference evidence="1 2" key="1">
    <citation type="submission" date="2018-03" db="EMBL/GenBank/DDBJ databases">
        <title>Genomic Encyclopedia of Archaeal and Bacterial Type Strains, Phase II (KMG-II): from individual species to whole genera.</title>
        <authorList>
            <person name="Goeker M."/>
        </authorList>
    </citation>
    <scope>NUCLEOTIDE SEQUENCE [LARGE SCALE GENOMIC DNA]</scope>
    <source>
        <strain evidence="1 2">DSM 100214</strain>
    </source>
</reference>